<reference evidence="2" key="1">
    <citation type="journal article" date="2021" name="Mol. Ecol. Resour.">
        <title>Apolygus lucorum genome provides insights into omnivorousness and mesophyll feeding.</title>
        <authorList>
            <person name="Liu Y."/>
            <person name="Liu H."/>
            <person name="Wang H."/>
            <person name="Huang T."/>
            <person name="Liu B."/>
            <person name="Yang B."/>
            <person name="Yin L."/>
            <person name="Li B."/>
            <person name="Zhang Y."/>
            <person name="Zhang S."/>
            <person name="Jiang F."/>
            <person name="Zhang X."/>
            <person name="Ren Y."/>
            <person name="Wang B."/>
            <person name="Wang S."/>
            <person name="Lu Y."/>
            <person name="Wu K."/>
            <person name="Fan W."/>
            <person name="Wang G."/>
        </authorList>
    </citation>
    <scope>NUCLEOTIDE SEQUENCE</scope>
    <source>
        <strain evidence="2">12Hb</strain>
    </source>
</reference>
<dbReference type="Proteomes" id="UP000466442">
    <property type="component" value="Linkage Group LG1"/>
</dbReference>
<organism evidence="2 3">
    <name type="scientific">Apolygus lucorum</name>
    <name type="common">Small green plant bug</name>
    <name type="synonym">Lygocoris lucorum</name>
    <dbReference type="NCBI Taxonomy" id="248454"/>
    <lineage>
        <taxon>Eukaryota</taxon>
        <taxon>Metazoa</taxon>
        <taxon>Ecdysozoa</taxon>
        <taxon>Arthropoda</taxon>
        <taxon>Hexapoda</taxon>
        <taxon>Insecta</taxon>
        <taxon>Pterygota</taxon>
        <taxon>Neoptera</taxon>
        <taxon>Paraneoptera</taxon>
        <taxon>Hemiptera</taxon>
        <taxon>Heteroptera</taxon>
        <taxon>Panheteroptera</taxon>
        <taxon>Cimicomorpha</taxon>
        <taxon>Miridae</taxon>
        <taxon>Mirini</taxon>
        <taxon>Apolygus</taxon>
    </lineage>
</organism>
<dbReference type="OrthoDB" id="8197512at2759"/>
<feature type="region of interest" description="Disordered" evidence="1">
    <location>
        <begin position="184"/>
        <end position="222"/>
    </location>
</feature>
<dbReference type="EMBL" id="WIXP02000001">
    <property type="protein sequence ID" value="KAF6216743.1"/>
    <property type="molecule type" value="Genomic_DNA"/>
</dbReference>
<accession>A0A6A4KLA4</accession>
<proteinExistence type="predicted"/>
<dbReference type="AlphaFoldDB" id="A0A6A4KLA4"/>
<protein>
    <recommendedName>
        <fullName evidence="4">Reverse transcriptase domain-containing protein</fullName>
    </recommendedName>
</protein>
<evidence type="ECO:0000256" key="1">
    <source>
        <dbReference type="SAM" id="MobiDB-lite"/>
    </source>
</evidence>
<gene>
    <name evidence="2" type="ORF">GE061_001092</name>
</gene>
<evidence type="ECO:0008006" key="4">
    <source>
        <dbReference type="Google" id="ProtNLM"/>
    </source>
</evidence>
<keyword evidence="3" id="KW-1185">Reference proteome</keyword>
<name>A0A6A4KLA4_APOLU</name>
<comment type="caution">
    <text evidence="2">The sequence shown here is derived from an EMBL/GenBank/DDBJ whole genome shotgun (WGS) entry which is preliminary data.</text>
</comment>
<evidence type="ECO:0000313" key="3">
    <source>
        <dbReference type="Proteomes" id="UP000466442"/>
    </source>
</evidence>
<sequence>MMAALRKALGECGLHLNDPKSLYVPLVPRGGNLVIPQNTHDGYSVGIARATPAMVWRYLGLTFGPYGIRKPSTVSMMRSIDRILGAHLTLMRKVEAIRGHVGPSFIHQLVLGMTSVKELQWLDRSIRKRMRILLALPHDIPNAYFYAPVADRGMGLMEFSVTIPQLRRTRVAEAKRCLYNEVEEDNDATRDERRKARAMRWHQTTDGRPLRAPGRWPPPLRG</sequence>
<evidence type="ECO:0000313" key="2">
    <source>
        <dbReference type="EMBL" id="KAF6216743.1"/>
    </source>
</evidence>